<sequence>MPFLLCLFCPTYKWGERVVYITWMCILLLRIIVRLLFPFFLFFFYRVCECVSVALNRMSVEAPALPPNTTNGDGSQRAHMEDDVVPAQLVRLEGEEEFSIRLWAARVRYMEKARMNGNLERHHTPHGPALPPGWYININDPVLLTYDPYFRSHAAKADAASAPLFSAKEGRYYAESALPLCRVEAHSLKSCPPVGDCLTELNREALGKVSPCRTGNVVARRRIKAGEVIAMDVSELCVVEDTLVWRFFPRSSASCRKKKGGRSGKEEKGPIKRNGVRCTPETFSPEIVAAARQIVLHANAIRNGVPTLVETGFAQLLASLLLWCGDIDLLPREEEVKTAFKGLETCGNFYIGPVTSSAALRQSQRVEAFIERWCAVPVESDPHFTTLRGAAMLLLQCIPPALLSCAQKDPTEAGGCLSLQNGNAFVVPHYGFIRRMRLHSPDRLAQLLLGFSREAVPIHVPDLPARSGFFPFLRRVPHECRPNSFVMFLDSPASHCYGEAGFFDYNTTGRHLDGETRAEAPVSWGLPCSDRVFLPSVAVLVACRDINCGEHISRGLFQSVFMTQPQRSKIARQLFGVPCSCRWCVEEPDVARAFRCPQCPRNCGVICPVGDGSRLKEWVCLQCGYRPDVSEVHRCLDEEQELARVKADKMSGLVRLLQADTVHYSHAIVFHKIDGWCQKAWQGQDASMCLEYLDVMQKSVHRVLDPCDPQVAQVHEFTAQVNHAVGSAHTARYEYFLALQIRLRAGMRYAHWTRKTWFMAAEKPLAEFLDSV</sequence>
<evidence type="ECO:0000256" key="2">
    <source>
        <dbReference type="SAM" id="Phobius"/>
    </source>
</evidence>
<dbReference type="VEuPathDB" id="TriTrypDB:TcCLB.507641.220"/>
<feature type="transmembrane region" description="Helical" evidence="2">
    <location>
        <begin position="20"/>
        <end position="45"/>
    </location>
</feature>
<dbReference type="VEuPathDB" id="TriTrypDB:Tc_MARK_3713"/>
<proteinExistence type="predicted"/>
<dbReference type="VEuPathDB" id="TriTrypDB:ECC02_001833"/>
<evidence type="ECO:0008006" key="5">
    <source>
        <dbReference type="Google" id="ProtNLM"/>
    </source>
</evidence>
<keyword evidence="2" id="KW-1133">Transmembrane helix</keyword>
<evidence type="ECO:0000313" key="3">
    <source>
        <dbReference type="EMBL" id="PWU90792.1"/>
    </source>
</evidence>
<dbReference type="EMBL" id="PRFA01000048">
    <property type="protein sequence ID" value="PWU90792.1"/>
    <property type="molecule type" value="Genomic_DNA"/>
</dbReference>
<dbReference type="VEuPathDB" id="TriTrypDB:TCSYLVIO_004966"/>
<dbReference type="VEuPathDB" id="TriTrypDB:C4B63_48g97"/>
<gene>
    <name evidence="3" type="ORF">C4B63_48g97</name>
</gene>
<protein>
    <recommendedName>
        <fullName evidence="5">SET domain-containing protein</fullName>
    </recommendedName>
</protein>
<dbReference type="VEuPathDB" id="TriTrypDB:TcG_05105"/>
<evidence type="ECO:0000313" key="4">
    <source>
        <dbReference type="Proteomes" id="UP000246121"/>
    </source>
</evidence>
<name>A0A2V2V5D5_TRYCR</name>
<keyword evidence="2" id="KW-0812">Transmembrane</keyword>
<dbReference type="Proteomes" id="UP000246121">
    <property type="component" value="Unassembled WGS sequence"/>
</dbReference>
<evidence type="ECO:0000256" key="1">
    <source>
        <dbReference type="SAM" id="MobiDB-lite"/>
    </source>
</evidence>
<dbReference type="AlphaFoldDB" id="A0A2V2V5D5"/>
<dbReference type="VEuPathDB" id="TriTrypDB:TcCL_ESM02231"/>
<keyword evidence="2" id="KW-0472">Membrane</keyword>
<comment type="caution">
    <text evidence="3">The sequence shown here is derived from an EMBL/GenBank/DDBJ whole genome shotgun (WGS) entry which is preliminary data.</text>
</comment>
<feature type="region of interest" description="Disordered" evidence="1">
    <location>
        <begin position="256"/>
        <end position="275"/>
    </location>
</feature>
<accession>A0A2V2V5D5</accession>
<dbReference type="SUPFAM" id="SSF82199">
    <property type="entry name" value="SET domain"/>
    <property type="match status" value="1"/>
</dbReference>
<dbReference type="VEuPathDB" id="TriTrypDB:TCDM_03158"/>
<organism evidence="3 4">
    <name type="scientific">Trypanosoma cruzi</name>
    <dbReference type="NCBI Taxonomy" id="5693"/>
    <lineage>
        <taxon>Eukaryota</taxon>
        <taxon>Discoba</taxon>
        <taxon>Euglenozoa</taxon>
        <taxon>Kinetoplastea</taxon>
        <taxon>Metakinetoplastina</taxon>
        <taxon>Trypanosomatida</taxon>
        <taxon>Trypanosomatidae</taxon>
        <taxon>Trypanosoma</taxon>
        <taxon>Schizotrypanum</taxon>
    </lineage>
</organism>
<reference evidence="3 4" key="1">
    <citation type="journal article" date="2018" name="Microb. Genom.">
        <title>Expanding an expanded genome: long-read sequencing of Trypanosoma cruzi.</title>
        <authorList>
            <person name="Berna L."/>
            <person name="Rodriguez M."/>
            <person name="Chiribao M.L."/>
            <person name="Parodi-Talice A."/>
            <person name="Pita S."/>
            <person name="Rijo G."/>
            <person name="Alvarez-Valin F."/>
            <person name="Robello C."/>
        </authorList>
    </citation>
    <scope>NUCLEOTIDE SEQUENCE [LARGE SCALE GENOMIC DNA]</scope>
    <source>
        <strain evidence="3 4">Dm28c</strain>
    </source>
</reference>
<dbReference type="InterPro" id="IPR046341">
    <property type="entry name" value="SET_dom_sf"/>
</dbReference>
<dbReference type="VEuPathDB" id="TriTrypDB:BCY84_10796"/>
<dbReference type="Gene3D" id="2.170.270.10">
    <property type="entry name" value="SET domain"/>
    <property type="match status" value="1"/>
</dbReference>
<dbReference type="VEuPathDB" id="TriTrypDB:C3747_57g248"/>
<dbReference type="VEuPathDB" id="TriTrypDB:TcBrA4_0016980"/>